<dbReference type="EMBL" id="JN408834">
    <property type="protein sequence ID" value="AER41546.1"/>
    <property type="molecule type" value="Genomic_DNA"/>
</dbReference>
<dbReference type="OrthoDB" id="21159at10239"/>
<keyword evidence="1" id="KW-1133">Transmembrane helix</keyword>
<dbReference type="RefSeq" id="YP_006908628.1">
    <property type="nucleotide sequence ID" value="NC_018875.1"/>
</dbReference>
<proteinExistence type="predicted"/>
<dbReference type="KEGG" id="vg:13842704"/>
<accession>K4EQU5</accession>
<sequence>MMYEYRVKNIYNYTTITNRNIAMIYLLLLITAVSAVDVGLFTIAHRPIDITLRSAEQYVNYVPNDNGDRLRLHATNSIMLTLYRVNSDSFLLKTYNYNDVMCLDKYGEFKLLTTPNAVSLPNDCFLSTDAVIDEHSYYLDNDTVCIDEPSINTRQYKFYAIRNNKKYYLTITSTHMSATYNEKLANIFSIQYSSCIPKIDTNGWFVCRIQRKRDDCQGAVAFAESVHEWMLHITPKATTAVTAETDIITDIIKKISFNSSASKCSISYIIFIPWYIFLQRIS</sequence>
<name>K4EQU5_9BBAC</name>
<feature type="transmembrane region" description="Helical" evidence="1">
    <location>
        <begin position="21"/>
        <end position="44"/>
    </location>
</feature>
<evidence type="ECO:0000256" key="1">
    <source>
        <dbReference type="SAM" id="Phobius"/>
    </source>
</evidence>
<reference evidence="2 3" key="1">
    <citation type="journal article" date="2012" name="BMC Genomics">
        <title>Genome of Epinotia aporema granulovirus (EpapGV), a polyorganotropic fast killing betabaculovirus with a novel thymidylate kinase gene.</title>
        <authorList>
            <person name="Ferrelli M.L."/>
            <person name="Salvador R."/>
            <person name="Biedma M.E."/>
            <person name="Berretta M.F."/>
            <person name="Haase S."/>
            <person name="Sciocco-Cap A."/>
            <person name="Ghiringhelli P.D."/>
            <person name="Romanowski V."/>
        </authorList>
    </citation>
    <scope>NUCLEOTIDE SEQUENCE [LARGE SCALE GENOMIC DNA]</scope>
</reference>
<keyword evidence="1" id="KW-0812">Transmembrane</keyword>
<evidence type="ECO:0000313" key="3">
    <source>
        <dbReference type="Proteomes" id="UP000201571"/>
    </source>
</evidence>
<dbReference type="Proteomes" id="UP000201571">
    <property type="component" value="Segment"/>
</dbReference>
<dbReference type="GeneID" id="13842704"/>
<keyword evidence="1" id="KW-0472">Membrane</keyword>
<keyword evidence="3" id="KW-1185">Reference proteome</keyword>
<protein>
    <submittedName>
        <fullName evidence="2">Uncharacterized protein</fullName>
    </submittedName>
</protein>
<organism evidence="2 3">
    <name type="scientific">Epinotia aporema granulovirus</name>
    <dbReference type="NCBI Taxonomy" id="166056"/>
    <lineage>
        <taxon>Viruses</taxon>
        <taxon>Viruses incertae sedis</taxon>
        <taxon>Naldaviricetes</taxon>
        <taxon>Lefavirales</taxon>
        <taxon>Baculoviridae</taxon>
        <taxon>Betabaculovirus</taxon>
        <taxon>Betabaculovirus epaporemae</taxon>
    </lineage>
</organism>
<evidence type="ECO:0000313" key="2">
    <source>
        <dbReference type="EMBL" id="AER41546.1"/>
    </source>
</evidence>